<keyword evidence="9" id="KW-1185">Reference proteome</keyword>
<evidence type="ECO:0008006" key="10">
    <source>
        <dbReference type="Google" id="ProtNLM"/>
    </source>
</evidence>
<evidence type="ECO:0000313" key="9">
    <source>
        <dbReference type="Proteomes" id="UP000680679"/>
    </source>
</evidence>
<comment type="cofactor">
    <cofactor evidence="1">
        <name>heme b</name>
        <dbReference type="ChEBI" id="CHEBI:60344"/>
    </cofactor>
</comment>
<evidence type="ECO:0000256" key="4">
    <source>
        <dbReference type="ARBA" id="ARBA00022723"/>
    </source>
</evidence>
<keyword evidence="5" id="KW-0560">Oxidoreductase</keyword>
<dbReference type="SUPFAM" id="SSF48113">
    <property type="entry name" value="Heme-dependent peroxidases"/>
    <property type="match status" value="1"/>
</dbReference>
<dbReference type="PANTHER" id="PTHR30555">
    <property type="entry name" value="HYDROPEROXIDASE I, BIFUNCTIONAL CATALASE-PEROXIDASE"/>
    <property type="match status" value="1"/>
</dbReference>
<proteinExistence type="predicted"/>
<evidence type="ECO:0000256" key="6">
    <source>
        <dbReference type="ARBA" id="ARBA00023004"/>
    </source>
</evidence>
<dbReference type="EMBL" id="AP024563">
    <property type="protein sequence ID" value="BCU06266.1"/>
    <property type="molecule type" value="Genomic_DNA"/>
</dbReference>
<feature type="region of interest" description="Disordered" evidence="7">
    <location>
        <begin position="14"/>
        <end position="42"/>
    </location>
</feature>
<keyword evidence="3" id="KW-0349">Heme</keyword>
<keyword evidence="4" id="KW-0479">Metal-binding</keyword>
<organism evidence="8 9">
    <name type="scientific">Allochromatium tepidum</name>
    <dbReference type="NCBI Taxonomy" id="553982"/>
    <lineage>
        <taxon>Bacteria</taxon>
        <taxon>Pseudomonadati</taxon>
        <taxon>Pseudomonadota</taxon>
        <taxon>Gammaproteobacteria</taxon>
        <taxon>Chromatiales</taxon>
        <taxon>Chromatiaceae</taxon>
        <taxon>Allochromatium</taxon>
    </lineage>
</organism>
<dbReference type="Proteomes" id="UP000680679">
    <property type="component" value="Chromosome"/>
</dbReference>
<keyword evidence="6" id="KW-0408">Iron</keyword>
<evidence type="ECO:0000256" key="1">
    <source>
        <dbReference type="ARBA" id="ARBA00001970"/>
    </source>
</evidence>
<keyword evidence="2" id="KW-0575">Peroxidase</keyword>
<dbReference type="Gene3D" id="1.10.420.10">
    <property type="entry name" value="Peroxidase, domain 2"/>
    <property type="match status" value="1"/>
</dbReference>
<sequence>MAMNDEETVALTAGGHTVGKCHSNGDAKLPGPDPEGADVEDPSIRLNPIMTDADMVMKMDPAYRKISERFYQDPEYFAETFARAWFKLTHRDLGPKTRYIGPDAPQEDLIWQDPVPAGRADYDVAAVKARIAASGLSVADMVATAWGTVRGPSGGRTSGWGQWGASPAGAAEGLGG</sequence>
<evidence type="ECO:0000256" key="3">
    <source>
        <dbReference type="ARBA" id="ARBA00022617"/>
    </source>
</evidence>
<evidence type="ECO:0000256" key="5">
    <source>
        <dbReference type="ARBA" id="ARBA00023002"/>
    </source>
</evidence>
<feature type="compositionally biased region" description="Gly residues" evidence="7">
    <location>
        <begin position="153"/>
        <end position="162"/>
    </location>
</feature>
<dbReference type="PANTHER" id="PTHR30555:SF6">
    <property type="entry name" value="CATALASE-PEROXIDASE"/>
    <property type="match status" value="1"/>
</dbReference>
<accession>A0ABM7QKL2</accession>
<gene>
    <name evidence="8" type="ORF">Atep_09430</name>
</gene>
<dbReference type="InterPro" id="IPR010255">
    <property type="entry name" value="Haem_peroxidase_sf"/>
</dbReference>
<dbReference type="Gene3D" id="1.10.520.10">
    <property type="match status" value="2"/>
</dbReference>
<feature type="region of interest" description="Disordered" evidence="7">
    <location>
        <begin position="153"/>
        <end position="176"/>
    </location>
</feature>
<evidence type="ECO:0000256" key="2">
    <source>
        <dbReference type="ARBA" id="ARBA00022559"/>
    </source>
</evidence>
<evidence type="ECO:0000313" key="8">
    <source>
        <dbReference type="EMBL" id="BCU06266.1"/>
    </source>
</evidence>
<name>A0ABM7QKL2_9GAMM</name>
<dbReference type="InterPro" id="IPR000763">
    <property type="entry name" value="Catalase_peroxidase"/>
</dbReference>
<evidence type="ECO:0000256" key="7">
    <source>
        <dbReference type="SAM" id="MobiDB-lite"/>
    </source>
</evidence>
<protein>
    <recommendedName>
        <fullName evidence="10">Catalase peroxidase</fullName>
    </recommendedName>
</protein>
<reference evidence="8 9" key="1">
    <citation type="submission" date="2021-04" db="EMBL/GenBank/DDBJ databases">
        <title>Complete genome sequencing of Allochromatium tepidum strain NZ.</title>
        <authorList>
            <person name="Tsukatani Y."/>
            <person name="Mori H."/>
        </authorList>
    </citation>
    <scope>NUCLEOTIDE SEQUENCE [LARGE SCALE GENOMIC DNA]</scope>
    <source>
        <strain evidence="8 9">NZ</strain>
    </source>
</reference>